<dbReference type="eggNOG" id="ENOG502QTFS">
    <property type="taxonomic scope" value="Eukaryota"/>
</dbReference>
<protein>
    <submittedName>
        <fullName evidence="2">UPF0481 protein At3g02645</fullName>
    </submittedName>
</protein>
<gene>
    <name evidence="2" type="primary">LOC104601688</name>
</gene>
<name>A0A1U8ALA3_NELNU</name>
<dbReference type="GeneID" id="104601688"/>
<reference evidence="2" key="1">
    <citation type="submission" date="2025-08" db="UniProtKB">
        <authorList>
            <consortium name="RefSeq"/>
        </authorList>
    </citation>
    <scope>IDENTIFICATION</scope>
</reference>
<dbReference type="PANTHER" id="PTHR31549:SF149">
    <property type="entry name" value="ISOPRENOID SYNTHASE DOMAIN-CONTAINING PROTEIN"/>
    <property type="match status" value="1"/>
</dbReference>
<dbReference type="Proteomes" id="UP000189703">
    <property type="component" value="Unplaced"/>
</dbReference>
<evidence type="ECO:0000313" key="1">
    <source>
        <dbReference type="Proteomes" id="UP000189703"/>
    </source>
</evidence>
<proteinExistence type="predicted"/>
<dbReference type="AlphaFoldDB" id="A0A1U8ALA3"/>
<dbReference type="OMA" id="KYKRERP"/>
<organism evidence="1 2">
    <name type="scientific">Nelumbo nucifera</name>
    <name type="common">Sacred lotus</name>
    <dbReference type="NCBI Taxonomy" id="4432"/>
    <lineage>
        <taxon>Eukaryota</taxon>
        <taxon>Viridiplantae</taxon>
        <taxon>Streptophyta</taxon>
        <taxon>Embryophyta</taxon>
        <taxon>Tracheophyta</taxon>
        <taxon>Spermatophyta</taxon>
        <taxon>Magnoliopsida</taxon>
        <taxon>Proteales</taxon>
        <taxon>Nelumbonaceae</taxon>
        <taxon>Nelumbo</taxon>
    </lineage>
</organism>
<dbReference type="Pfam" id="PF03140">
    <property type="entry name" value="DUF247"/>
    <property type="match status" value="1"/>
</dbReference>
<dbReference type="OrthoDB" id="1849062at2759"/>
<dbReference type="KEGG" id="nnu:104601688"/>
<dbReference type="RefSeq" id="XP_010263428.1">
    <property type="nucleotide sequence ID" value="XM_010265126.2"/>
</dbReference>
<sequence length="581" mass="68634">MSSSWDSQKKPKKCKKMQTNIIDTSNSYLNNPNSDWLASIMNCEQKTTRSQNKPRMQKVPKIMRDVKDSNRIYDPMVVSVGPYHHGKPELEQVEKLKKRIAQKLVSRSNKRIEFLYNEVAKVAPRARDFYAEGSVEKLEDEKFLRIMFLDGCFVAYFIYCVVKDNLKELEINNDAIVSIGRDMFLLENQLPFLVLKALMSAIFPQTEWKRMVEEFVKKVNGIVSEVDEFNMGFYPVSQNEEMPKAFHLLDLLRAILLKNNCSEPGRDYYYLPKWMLYVCFASFRRLLYVCSALLKWLFYLCSGLFHVLHLTYNSLLMILLIAWPKLPILLSFLQEPCKRKFSLLKWAYRRSFGFLQWTLKKIYFKVMILVVLLWLLFISLFQFRRRRRRDKLWYSFPSVKELKAVGINFKMSESFSFRSVHFQPGLIYGNILLPPIVIDNSTQTRFLNLIAYERCCCDLSGFNITSYICFLDSLINHPDDVKELRVEGILFNNLRSDEEAANLINQMGRGLTDPDAYQTIKKDIHKYSKKRRRIWIVEILRTHFNSPWTTIAFFVTVFSATETYFTIFPRIRKIVIDYLSK</sequence>
<evidence type="ECO:0000313" key="2">
    <source>
        <dbReference type="RefSeq" id="XP_010263428.1"/>
    </source>
</evidence>
<keyword evidence="1" id="KW-1185">Reference proteome</keyword>
<dbReference type="InterPro" id="IPR004158">
    <property type="entry name" value="DUF247_pln"/>
</dbReference>
<dbReference type="PANTHER" id="PTHR31549">
    <property type="entry name" value="PROTEIN, PUTATIVE (DUF247)-RELATED-RELATED"/>
    <property type="match status" value="1"/>
</dbReference>
<accession>A0A1U8ALA3</accession>